<protein>
    <submittedName>
        <fullName evidence="8">Predicted arabinose efflux permease, MFS family</fullName>
    </submittedName>
</protein>
<dbReference type="EMBL" id="FVZE01000003">
    <property type="protein sequence ID" value="SLK01250.1"/>
    <property type="molecule type" value="Genomic_DNA"/>
</dbReference>
<dbReference type="Gene3D" id="1.20.1250.20">
    <property type="entry name" value="MFS general substrate transporter like domains"/>
    <property type="match status" value="2"/>
</dbReference>
<evidence type="ECO:0000256" key="5">
    <source>
        <dbReference type="ARBA" id="ARBA00023136"/>
    </source>
</evidence>
<evidence type="ECO:0000256" key="6">
    <source>
        <dbReference type="SAM" id="Phobius"/>
    </source>
</evidence>
<feature type="transmembrane region" description="Helical" evidence="6">
    <location>
        <begin position="285"/>
        <end position="303"/>
    </location>
</feature>
<feature type="transmembrane region" description="Helical" evidence="6">
    <location>
        <begin position="148"/>
        <end position="173"/>
    </location>
</feature>
<dbReference type="PROSITE" id="PS00216">
    <property type="entry name" value="SUGAR_TRANSPORT_1"/>
    <property type="match status" value="1"/>
</dbReference>
<dbReference type="AlphaFoldDB" id="A0A1U6HZR4"/>
<dbReference type="PANTHER" id="PTHR43124:SF3">
    <property type="entry name" value="CHLORAMPHENICOL EFFLUX PUMP RV0191"/>
    <property type="match status" value="1"/>
</dbReference>
<dbReference type="SUPFAM" id="SSF103473">
    <property type="entry name" value="MFS general substrate transporter"/>
    <property type="match status" value="1"/>
</dbReference>
<feature type="transmembrane region" description="Helical" evidence="6">
    <location>
        <begin position="254"/>
        <end position="273"/>
    </location>
</feature>
<feature type="transmembrane region" description="Helical" evidence="6">
    <location>
        <begin position="218"/>
        <end position="242"/>
    </location>
</feature>
<evidence type="ECO:0000256" key="2">
    <source>
        <dbReference type="ARBA" id="ARBA00022475"/>
    </source>
</evidence>
<name>A0A1U6HZR4_9SPHN</name>
<evidence type="ECO:0000313" key="9">
    <source>
        <dbReference type="Proteomes" id="UP000190989"/>
    </source>
</evidence>
<keyword evidence="4 6" id="KW-1133">Transmembrane helix</keyword>
<keyword evidence="5 6" id="KW-0472">Membrane</keyword>
<dbReference type="PANTHER" id="PTHR43124">
    <property type="entry name" value="PURINE EFFLUX PUMP PBUE"/>
    <property type="match status" value="1"/>
</dbReference>
<feature type="transmembrane region" description="Helical" evidence="6">
    <location>
        <begin position="21"/>
        <end position="43"/>
    </location>
</feature>
<proteinExistence type="predicted"/>
<feature type="transmembrane region" description="Helical" evidence="6">
    <location>
        <begin position="179"/>
        <end position="197"/>
    </location>
</feature>
<feature type="transmembrane region" description="Helical" evidence="6">
    <location>
        <begin position="114"/>
        <end position="136"/>
    </location>
</feature>
<dbReference type="InterPro" id="IPR011701">
    <property type="entry name" value="MFS"/>
</dbReference>
<keyword evidence="9" id="KW-1185">Reference proteome</keyword>
<evidence type="ECO:0000256" key="4">
    <source>
        <dbReference type="ARBA" id="ARBA00022989"/>
    </source>
</evidence>
<organism evidence="8 9">
    <name type="scientific">Novosphingobium mathurense</name>
    <dbReference type="NCBI Taxonomy" id="428990"/>
    <lineage>
        <taxon>Bacteria</taxon>
        <taxon>Pseudomonadati</taxon>
        <taxon>Pseudomonadota</taxon>
        <taxon>Alphaproteobacteria</taxon>
        <taxon>Sphingomonadales</taxon>
        <taxon>Sphingomonadaceae</taxon>
        <taxon>Novosphingobium</taxon>
    </lineage>
</organism>
<comment type="subcellular location">
    <subcellularLocation>
        <location evidence="1">Cell membrane</location>
        <topology evidence="1">Multi-pass membrane protein</topology>
    </subcellularLocation>
</comment>
<dbReference type="InterPro" id="IPR036259">
    <property type="entry name" value="MFS_trans_sf"/>
</dbReference>
<reference evidence="9" key="1">
    <citation type="submission" date="2017-02" db="EMBL/GenBank/DDBJ databases">
        <authorList>
            <person name="Varghese N."/>
            <person name="Submissions S."/>
        </authorList>
    </citation>
    <scope>NUCLEOTIDE SEQUENCE [LARGE SCALE GENOMIC DNA]</scope>
    <source>
        <strain evidence="9">SM117</strain>
    </source>
</reference>
<feature type="transmembrane region" description="Helical" evidence="6">
    <location>
        <begin position="309"/>
        <end position="332"/>
    </location>
</feature>
<dbReference type="InterPro" id="IPR050189">
    <property type="entry name" value="MFS_Efflux_Transporters"/>
</dbReference>
<dbReference type="Proteomes" id="UP000190989">
    <property type="component" value="Unassembled WGS sequence"/>
</dbReference>
<dbReference type="CDD" id="cd17473">
    <property type="entry name" value="MFS_arabinose_efflux_permease_like"/>
    <property type="match status" value="1"/>
</dbReference>
<feature type="transmembrane region" description="Helical" evidence="6">
    <location>
        <begin position="344"/>
        <end position="368"/>
    </location>
</feature>
<feature type="transmembrane region" description="Helical" evidence="6">
    <location>
        <begin position="55"/>
        <end position="78"/>
    </location>
</feature>
<evidence type="ECO:0000313" key="8">
    <source>
        <dbReference type="EMBL" id="SLK01250.1"/>
    </source>
</evidence>
<feature type="domain" description="Major facilitator superfamily (MFS) profile" evidence="7">
    <location>
        <begin position="21"/>
        <end position="398"/>
    </location>
</feature>
<gene>
    <name evidence="8" type="ORF">SAMN06295987_103441</name>
</gene>
<keyword evidence="2" id="KW-1003">Cell membrane</keyword>
<keyword evidence="3 6" id="KW-0812">Transmembrane</keyword>
<dbReference type="Pfam" id="PF07690">
    <property type="entry name" value="MFS_1"/>
    <property type="match status" value="1"/>
</dbReference>
<dbReference type="InterPro" id="IPR020846">
    <property type="entry name" value="MFS_dom"/>
</dbReference>
<accession>A0A1U6HZR4</accession>
<feature type="transmembrane region" description="Helical" evidence="6">
    <location>
        <begin position="90"/>
        <end position="108"/>
    </location>
</feature>
<dbReference type="STRING" id="428990.SAMN06295987_103441"/>
<dbReference type="PROSITE" id="PS50850">
    <property type="entry name" value="MFS"/>
    <property type="match status" value="1"/>
</dbReference>
<evidence type="ECO:0000256" key="3">
    <source>
        <dbReference type="ARBA" id="ARBA00022692"/>
    </source>
</evidence>
<feature type="transmembrane region" description="Helical" evidence="6">
    <location>
        <begin position="374"/>
        <end position="394"/>
    </location>
</feature>
<sequence>MTAIRQPQFAPPTQKRAGAGQGIVVVLAGFLPILAIVALAPVVPRMIEQFASVPGATTLVPLAVTAPGLMIALFSPLMGWLADRYGRRRLLLVSTFIYGIVGVAPYFLSDLTAIFASRLALGLCEAAILTVTNTLIGDYYAQDQRRTWLMFQAAVGPVFGVSVLTFSGYLAAISWHVPFLIYAVALPIFLAMLAFIYEPDVEHARGSHDNGAAFPVRHVVLSGAVTLVSASLYYVYIVQVGLAFGGIGVTSPETVGMLIGIANIGVFLGGLLFKPISAKLPSSWQIAIFLSLMGAGMAGIGLARSEQVMTLAACLQQLGAGILIPALVLWAMNGLPAQHRGRGMGIWSACFFLGQFTSPLLVTGVGAFTSGIGGAFLALGVAALLGALAARVFARPIDA</sequence>
<dbReference type="GO" id="GO:0005886">
    <property type="term" value="C:plasma membrane"/>
    <property type="evidence" value="ECO:0007669"/>
    <property type="project" value="UniProtKB-SubCell"/>
</dbReference>
<dbReference type="InterPro" id="IPR005829">
    <property type="entry name" value="Sugar_transporter_CS"/>
</dbReference>
<evidence type="ECO:0000259" key="7">
    <source>
        <dbReference type="PROSITE" id="PS50850"/>
    </source>
</evidence>
<evidence type="ECO:0000256" key="1">
    <source>
        <dbReference type="ARBA" id="ARBA00004651"/>
    </source>
</evidence>
<dbReference type="GO" id="GO:0022857">
    <property type="term" value="F:transmembrane transporter activity"/>
    <property type="evidence" value="ECO:0007669"/>
    <property type="project" value="InterPro"/>
</dbReference>